<accession>A0ABR4IIW7</accession>
<dbReference type="Proteomes" id="UP001610335">
    <property type="component" value="Unassembled WGS sequence"/>
</dbReference>
<dbReference type="SMART" id="SM00248">
    <property type="entry name" value="ANK"/>
    <property type="match status" value="6"/>
</dbReference>
<feature type="repeat" description="ANK" evidence="3">
    <location>
        <begin position="605"/>
        <end position="637"/>
    </location>
</feature>
<dbReference type="InterPro" id="IPR036770">
    <property type="entry name" value="Ankyrin_rpt-contain_sf"/>
</dbReference>
<evidence type="ECO:0000313" key="5">
    <source>
        <dbReference type="EMBL" id="KAL2827724.1"/>
    </source>
</evidence>
<dbReference type="InterPro" id="IPR011009">
    <property type="entry name" value="Kinase-like_dom_sf"/>
</dbReference>
<dbReference type="Gene3D" id="1.10.510.10">
    <property type="entry name" value="Transferase(Phosphotransferase) domain 1"/>
    <property type="match status" value="1"/>
</dbReference>
<sequence>MLSSRGDGGLSPSLPDWASGAADDYDTLDFDLDCLNLSSVDLLEVAVTATRNGKSPILSSVSQFAAILAQTGIHGPWSLKPSYNLTSQATKIGAGAQFTVFKGNSDAGPTVHDGLVIKRVNVPLSRRGGEQFAAGQDYRLQLRSVELEVLALCNPSLRYHPNIVRLVAWGYDYPFVDMPVPVLFMEAALMPLTNFLAVDNNCSVEVKYQLSLDIANGIEALHYLQIVHGDLKPDNVLVFRTQNEMVPFRAKLSDFGVCINLEAPNGPLMMSDYRGTPAWLAPEVANDDLVHFCSFTPDLMFRFDAYSFGLTVLSMFVNHGEPVLLSKDADADAAAMLYAQGNIPPAMRIELRKSIQKFLAEDPRKRPLPAPHLMKADTPAYASWLSLSQVERRDTDHVGTMNPLYNKGPLFWHRLDPSVLVELQLQYTAVEQGALSDFPGSVLFGMAQAVTGRNPSYLDRLLPYLTHAAKAGYSPARAVYGQLMAAHGRPLEFEPKSLEEWMYQAVSEGYLFHPLCALTRDRADQALKRFRGSGGFCTGPFLGKLTAVEATRSAEKALQWKRAHGIFVDQKGNTILHAAAALGEVNTVRALLRSAEIFVDVENDSGETPLYKASQAGHGEVIEILLQYNADASHTTRQTKVSALHWLFMLPETLIRPIAAQLISAGADANAVIHPMIAENSDDSPQRMQILHYPFELPQGTPLHWASFFRNVPAVDALINIGANVNATYHGFDNATTPLALAAWFGDLEVAECLIKHGADGTLTHSKGQNTLHSMTAYYPKLYGHLPHHWHAWIRHGNWEKHLKQTTRMARLLVEAGADINAESQTYSSLTPIATAADLGVWNGGVITALLNAGAELEGVTMHSGNSVLHSWAEVIGSRLDYPCAYIPTLRRIVNAMTNIDVRKDFQDDTPLHTLTTINHPEDEFEEAAEILLAHDPPADLNAQASRGATPLSIAFETSADPARRGLWLLEKGASPILLSDQGKDILWSIANNPVLSDQGTYYLITTILRHINTNTAMATNHQNTNTRDPIPETYQHHFLPNPGAIHTLFAATHRAKLQTTTLLLSLGLRARINTLHPHPHPRTHRPSLTPLDEALHAAEQTRREYIENLSTYKPGPAQRAAIKAQLVFPNSQGPPARAAEAYHAFPEILRCLREAGARRWCELNLDLDGTYIDQPRSWDLQRIYRFGVTPTTQPHRERWQVLYDLERYPVGWLEEEVEEMRELYEMGIWRPDVRFLEEGEEKGVVREVVARIGKGVGDEEDAVQLMAVDPQMGSVEVTVVDGRIVRKGRRRAG</sequence>
<keyword evidence="2 3" id="KW-0040">ANK repeat</keyword>
<feature type="repeat" description="ANK" evidence="3">
    <location>
        <begin position="734"/>
        <end position="766"/>
    </location>
</feature>
<protein>
    <submittedName>
        <fullName evidence="5">Ankyrin repeat protein</fullName>
    </submittedName>
</protein>
<dbReference type="PROSITE" id="PS00108">
    <property type="entry name" value="PROTEIN_KINASE_ST"/>
    <property type="match status" value="1"/>
</dbReference>
<feature type="repeat" description="ANK" evidence="3">
    <location>
        <begin position="571"/>
        <end position="593"/>
    </location>
</feature>
<dbReference type="SUPFAM" id="SSF48403">
    <property type="entry name" value="Ankyrin repeat"/>
    <property type="match status" value="2"/>
</dbReference>
<feature type="domain" description="Protein kinase" evidence="4">
    <location>
        <begin position="86"/>
        <end position="385"/>
    </location>
</feature>
<reference evidence="5 6" key="1">
    <citation type="submission" date="2024-07" db="EMBL/GenBank/DDBJ databases">
        <title>Section-level genome sequencing and comparative genomics of Aspergillus sections Usti and Cavernicolus.</title>
        <authorList>
            <consortium name="Lawrence Berkeley National Laboratory"/>
            <person name="Nybo J.L."/>
            <person name="Vesth T.C."/>
            <person name="Theobald S."/>
            <person name="Frisvad J.C."/>
            <person name="Larsen T.O."/>
            <person name="Kjaerboelling I."/>
            <person name="Rothschild-Mancinelli K."/>
            <person name="Lyhne E.K."/>
            <person name="Kogle M.E."/>
            <person name="Barry K."/>
            <person name="Clum A."/>
            <person name="Na H."/>
            <person name="Ledsgaard L."/>
            <person name="Lin J."/>
            <person name="Lipzen A."/>
            <person name="Kuo A."/>
            <person name="Riley R."/>
            <person name="Mondo S."/>
            <person name="LaButti K."/>
            <person name="Haridas S."/>
            <person name="Pangalinan J."/>
            <person name="Salamov A.A."/>
            <person name="Simmons B.A."/>
            <person name="Magnuson J.K."/>
            <person name="Chen J."/>
            <person name="Drula E."/>
            <person name="Henrissat B."/>
            <person name="Wiebenga A."/>
            <person name="Lubbers R.J."/>
            <person name="Gomes A.C."/>
            <person name="Makela M.R."/>
            <person name="Stajich J."/>
            <person name="Grigoriev I.V."/>
            <person name="Mortensen U.H."/>
            <person name="De vries R.P."/>
            <person name="Baker S.E."/>
            <person name="Andersen M.R."/>
        </authorList>
    </citation>
    <scope>NUCLEOTIDE SEQUENCE [LARGE SCALE GENOMIC DNA]</scope>
    <source>
        <strain evidence="5 6">CBS 600.67</strain>
    </source>
</reference>
<dbReference type="Pfam" id="PF00069">
    <property type="entry name" value="Pkinase"/>
    <property type="match status" value="1"/>
</dbReference>
<keyword evidence="1" id="KW-0677">Repeat</keyword>
<evidence type="ECO:0000256" key="2">
    <source>
        <dbReference type="ARBA" id="ARBA00023043"/>
    </source>
</evidence>
<proteinExistence type="predicted"/>
<dbReference type="PANTHER" id="PTHR24193:SF121">
    <property type="entry name" value="ADA2A-CONTAINING COMPLEX COMPONENT 3, ISOFORM D"/>
    <property type="match status" value="1"/>
</dbReference>
<dbReference type="PROSITE" id="PS50011">
    <property type="entry name" value="PROTEIN_KINASE_DOM"/>
    <property type="match status" value="1"/>
</dbReference>
<gene>
    <name evidence="5" type="ORF">BDW59DRAFT_143751</name>
</gene>
<dbReference type="Pfam" id="PF12796">
    <property type="entry name" value="Ank_2"/>
    <property type="match status" value="2"/>
</dbReference>
<dbReference type="EMBL" id="JBFXLS010000023">
    <property type="protein sequence ID" value="KAL2827724.1"/>
    <property type="molecule type" value="Genomic_DNA"/>
</dbReference>
<evidence type="ECO:0000259" key="4">
    <source>
        <dbReference type="PROSITE" id="PS50011"/>
    </source>
</evidence>
<keyword evidence="6" id="KW-1185">Reference proteome</keyword>
<dbReference type="Gene3D" id="1.25.40.20">
    <property type="entry name" value="Ankyrin repeat-containing domain"/>
    <property type="match status" value="4"/>
</dbReference>
<dbReference type="SMART" id="SM00220">
    <property type="entry name" value="S_TKc"/>
    <property type="match status" value="1"/>
</dbReference>
<evidence type="ECO:0000313" key="6">
    <source>
        <dbReference type="Proteomes" id="UP001610335"/>
    </source>
</evidence>
<dbReference type="CDD" id="cd00180">
    <property type="entry name" value="PKc"/>
    <property type="match status" value="1"/>
</dbReference>
<evidence type="ECO:0000256" key="1">
    <source>
        <dbReference type="ARBA" id="ARBA00022737"/>
    </source>
</evidence>
<dbReference type="InterPro" id="IPR002110">
    <property type="entry name" value="Ankyrin_rpt"/>
</dbReference>
<comment type="caution">
    <text evidence="5">The sequence shown here is derived from an EMBL/GenBank/DDBJ whole genome shotgun (WGS) entry which is preliminary data.</text>
</comment>
<dbReference type="PROSITE" id="PS50297">
    <property type="entry name" value="ANK_REP_REGION"/>
    <property type="match status" value="4"/>
</dbReference>
<feature type="repeat" description="ANK" evidence="3">
    <location>
        <begin position="698"/>
        <end position="730"/>
    </location>
</feature>
<name>A0ABR4IIW7_9EURO</name>
<dbReference type="PROSITE" id="PS50088">
    <property type="entry name" value="ANK_REPEAT"/>
    <property type="match status" value="4"/>
</dbReference>
<dbReference type="InterPro" id="IPR008271">
    <property type="entry name" value="Ser/Thr_kinase_AS"/>
</dbReference>
<dbReference type="PANTHER" id="PTHR24193">
    <property type="entry name" value="ANKYRIN REPEAT PROTEIN"/>
    <property type="match status" value="1"/>
</dbReference>
<dbReference type="PRINTS" id="PR01415">
    <property type="entry name" value="ANKYRIN"/>
</dbReference>
<dbReference type="SUPFAM" id="SSF56112">
    <property type="entry name" value="Protein kinase-like (PK-like)"/>
    <property type="match status" value="1"/>
</dbReference>
<organism evidence="5 6">
    <name type="scientific">Aspergillus cavernicola</name>
    <dbReference type="NCBI Taxonomy" id="176166"/>
    <lineage>
        <taxon>Eukaryota</taxon>
        <taxon>Fungi</taxon>
        <taxon>Dikarya</taxon>
        <taxon>Ascomycota</taxon>
        <taxon>Pezizomycotina</taxon>
        <taxon>Eurotiomycetes</taxon>
        <taxon>Eurotiomycetidae</taxon>
        <taxon>Eurotiales</taxon>
        <taxon>Aspergillaceae</taxon>
        <taxon>Aspergillus</taxon>
        <taxon>Aspergillus subgen. Nidulantes</taxon>
    </lineage>
</organism>
<dbReference type="InterPro" id="IPR050663">
    <property type="entry name" value="Ankyrin-SOCS_Box"/>
</dbReference>
<evidence type="ECO:0000256" key="3">
    <source>
        <dbReference type="PROSITE-ProRule" id="PRU00023"/>
    </source>
</evidence>
<dbReference type="InterPro" id="IPR000719">
    <property type="entry name" value="Prot_kinase_dom"/>
</dbReference>